<evidence type="ECO:0000256" key="1">
    <source>
        <dbReference type="ARBA" id="ARBA00023604"/>
    </source>
</evidence>
<dbReference type="NCBIfam" id="NF041278">
    <property type="entry name" value="CmcJ_NvfI_EfuI"/>
    <property type="match status" value="1"/>
</dbReference>
<evidence type="ECO:0000313" key="3">
    <source>
        <dbReference type="Proteomes" id="UP001358417"/>
    </source>
</evidence>
<reference evidence="2 3" key="1">
    <citation type="submission" date="2023-08" db="EMBL/GenBank/DDBJ databases">
        <title>Black Yeasts Isolated from many extreme environments.</title>
        <authorList>
            <person name="Coleine C."/>
            <person name="Stajich J.E."/>
            <person name="Selbmann L."/>
        </authorList>
    </citation>
    <scope>NUCLEOTIDE SEQUENCE [LARGE SCALE GENOMIC DNA]</scope>
    <source>
        <strain evidence="2 3">CCFEE 5792</strain>
    </source>
</reference>
<sequence length="280" mass="32026">MEPVTAPLAFLSRLPLYTYQKPYIVIPPKGSGEKPAEQRRLENLEFSQVPVIINDMRMRKESSLSVNGFQKFDHPFGPFDLDEASVLAYRGQTESILREILDAEAYRRNSPLEVLELDVNDPLLVEGPPTGVHDLTYDHAPKILRTLLKEHGKAQYLKPGSRIRVVNTWRPMVSKLEDRPLAFCDFRTVDPNDAIPTDRVYPHRSTELYYFHHNENQRWYWLPGQTPDETLMMLMYDTHPDGGAEYCPHVSFPNPLAAADAPPRESVETRSIVITRASVA</sequence>
<comment type="similarity">
    <text evidence="1">Belongs to the asaB hydroxylase/desaturase family.</text>
</comment>
<dbReference type="Proteomes" id="UP001358417">
    <property type="component" value="Unassembled WGS sequence"/>
</dbReference>
<dbReference type="EMBL" id="JAVRRD010000018">
    <property type="protein sequence ID" value="KAK5049941.1"/>
    <property type="molecule type" value="Genomic_DNA"/>
</dbReference>
<gene>
    <name evidence="2" type="ORF">LTR84_004060</name>
</gene>
<evidence type="ECO:0008006" key="4">
    <source>
        <dbReference type="Google" id="ProtNLM"/>
    </source>
</evidence>
<dbReference type="AlphaFoldDB" id="A0AAV9N8P1"/>
<dbReference type="RefSeq" id="XP_064704751.1">
    <property type="nucleotide sequence ID" value="XM_064847639.1"/>
</dbReference>
<dbReference type="InterPro" id="IPR044053">
    <property type="entry name" value="AsaB-like"/>
</dbReference>
<dbReference type="PANTHER" id="PTHR34598:SF3">
    <property type="entry name" value="OXIDOREDUCTASE AN1597"/>
    <property type="match status" value="1"/>
</dbReference>
<name>A0AAV9N8P1_9EURO</name>
<protein>
    <recommendedName>
        <fullName evidence="4">Methyltransferase</fullName>
    </recommendedName>
</protein>
<accession>A0AAV9N8P1</accession>
<evidence type="ECO:0000313" key="2">
    <source>
        <dbReference type="EMBL" id="KAK5049941.1"/>
    </source>
</evidence>
<dbReference type="GeneID" id="89972239"/>
<organism evidence="2 3">
    <name type="scientific">Exophiala bonariae</name>
    <dbReference type="NCBI Taxonomy" id="1690606"/>
    <lineage>
        <taxon>Eukaryota</taxon>
        <taxon>Fungi</taxon>
        <taxon>Dikarya</taxon>
        <taxon>Ascomycota</taxon>
        <taxon>Pezizomycotina</taxon>
        <taxon>Eurotiomycetes</taxon>
        <taxon>Chaetothyriomycetidae</taxon>
        <taxon>Chaetothyriales</taxon>
        <taxon>Herpotrichiellaceae</taxon>
        <taxon>Exophiala</taxon>
    </lineage>
</organism>
<comment type="caution">
    <text evidence="2">The sequence shown here is derived from an EMBL/GenBank/DDBJ whole genome shotgun (WGS) entry which is preliminary data.</text>
</comment>
<keyword evidence="3" id="KW-1185">Reference proteome</keyword>
<dbReference type="GO" id="GO:0016491">
    <property type="term" value="F:oxidoreductase activity"/>
    <property type="evidence" value="ECO:0007669"/>
    <property type="project" value="InterPro"/>
</dbReference>
<dbReference type="PANTHER" id="PTHR34598">
    <property type="entry name" value="BLL6449 PROTEIN"/>
    <property type="match status" value="1"/>
</dbReference>
<proteinExistence type="inferred from homology"/>